<dbReference type="EMBL" id="CAWUFR010000666">
    <property type="protein sequence ID" value="CAK6980268.1"/>
    <property type="molecule type" value="Genomic_DNA"/>
</dbReference>
<feature type="transmembrane region" description="Helical" evidence="9">
    <location>
        <begin position="58"/>
        <end position="79"/>
    </location>
</feature>
<evidence type="ECO:0000256" key="2">
    <source>
        <dbReference type="ARBA" id="ARBA00022475"/>
    </source>
</evidence>
<evidence type="ECO:0000313" key="11">
    <source>
        <dbReference type="EMBL" id="CAK6980268.1"/>
    </source>
</evidence>
<feature type="transmembrane region" description="Helical" evidence="9">
    <location>
        <begin position="309"/>
        <end position="333"/>
    </location>
</feature>
<protein>
    <submittedName>
        <fullName evidence="11">Cysteinyl leukotriene receptor 2-like</fullName>
    </submittedName>
</protein>
<name>A0AAV1Q9W4_SCOSC</name>
<dbReference type="InterPro" id="IPR000276">
    <property type="entry name" value="GPCR_Rhodpsn"/>
</dbReference>
<feature type="transmembrane region" description="Helical" evidence="9">
    <location>
        <begin position="132"/>
        <end position="151"/>
    </location>
</feature>
<evidence type="ECO:0000259" key="10">
    <source>
        <dbReference type="PROSITE" id="PS50262"/>
    </source>
</evidence>
<dbReference type="Proteomes" id="UP001314229">
    <property type="component" value="Unassembled WGS sequence"/>
</dbReference>
<keyword evidence="12" id="KW-1185">Reference proteome</keyword>
<keyword evidence="2" id="KW-1003">Cell membrane</keyword>
<dbReference type="PRINTS" id="PR00237">
    <property type="entry name" value="GPCRRHODOPSN"/>
</dbReference>
<feature type="transmembrane region" description="Helical" evidence="9">
    <location>
        <begin position="217"/>
        <end position="238"/>
    </location>
</feature>
<organism evidence="11 12">
    <name type="scientific">Scomber scombrus</name>
    <name type="common">Atlantic mackerel</name>
    <name type="synonym">Scomber vernalis</name>
    <dbReference type="NCBI Taxonomy" id="13677"/>
    <lineage>
        <taxon>Eukaryota</taxon>
        <taxon>Metazoa</taxon>
        <taxon>Chordata</taxon>
        <taxon>Craniata</taxon>
        <taxon>Vertebrata</taxon>
        <taxon>Euteleostomi</taxon>
        <taxon>Actinopterygii</taxon>
        <taxon>Neopterygii</taxon>
        <taxon>Teleostei</taxon>
        <taxon>Neoteleostei</taxon>
        <taxon>Acanthomorphata</taxon>
        <taxon>Pelagiaria</taxon>
        <taxon>Scombriformes</taxon>
        <taxon>Scombridae</taxon>
        <taxon>Scomber</taxon>
    </lineage>
</organism>
<feature type="transmembrane region" description="Helical" evidence="9">
    <location>
        <begin position="269"/>
        <end position="289"/>
    </location>
</feature>
<gene>
    <name evidence="11" type="ORF">FSCOSCO3_A002464</name>
</gene>
<keyword evidence="4 9" id="KW-1133">Transmembrane helix</keyword>
<dbReference type="PANTHER" id="PTHR24231">
    <property type="entry name" value="PURINOCEPTOR-RELATED G-PROTEIN COUPLED RECEPTOR"/>
    <property type="match status" value="1"/>
</dbReference>
<evidence type="ECO:0000256" key="8">
    <source>
        <dbReference type="ARBA" id="ARBA00023224"/>
    </source>
</evidence>
<dbReference type="GO" id="GO:0005886">
    <property type="term" value="C:plasma membrane"/>
    <property type="evidence" value="ECO:0007669"/>
    <property type="project" value="UniProtKB-SubCell"/>
</dbReference>
<evidence type="ECO:0000313" key="12">
    <source>
        <dbReference type="Proteomes" id="UP001314229"/>
    </source>
</evidence>
<keyword evidence="8" id="KW-0807">Transducer</keyword>
<evidence type="ECO:0000256" key="1">
    <source>
        <dbReference type="ARBA" id="ARBA00004651"/>
    </source>
</evidence>
<keyword evidence="3 9" id="KW-0812">Transmembrane</keyword>
<sequence>MHTTGRVLRNKYHRGNDEFLVRLPTPPVALGNNTSLTVELLVACVHNDDAFKYRAYTITYLLLFPVAFLCNVGALVVFFMQSSRRNSASCVVMMNLALSDGSFALTLPLRLAYYFRDGVWDFPDWLCRLCVYGFYVNLYTSILFLTLLSMLRWLAVARPLRHITVATPTRTLLVCLGVWLFVGVASAPFLSNGVTNRAGSPRCFEPSSPSSWGRVLILNYIALVLGFLLPFLTIIFCYSRIVRHLTTSTGPNGSNLASNARRLNRRRSVHLVTMVTVTFLLCFLPYHVIRSLHLHAVCSRWGCGVTVALQRVVVVTLCLAASNSMVNPLLYYYSTRSFRDNMRDVQSSLLGSKRGSFRSGMPMSRRRDTS</sequence>
<dbReference type="SUPFAM" id="SSF81321">
    <property type="entry name" value="Family A G protein-coupled receptor-like"/>
    <property type="match status" value="1"/>
</dbReference>
<dbReference type="Gene3D" id="1.20.1070.10">
    <property type="entry name" value="Rhodopsin 7-helix transmembrane proteins"/>
    <property type="match status" value="1"/>
</dbReference>
<keyword evidence="7 11" id="KW-0675">Receptor</keyword>
<evidence type="ECO:0000256" key="4">
    <source>
        <dbReference type="ARBA" id="ARBA00022989"/>
    </source>
</evidence>
<accession>A0AAV1Q9W4</accession>
<evidence type="ECO:0000256" key="5">
    <source>
        <dbReference type="ARBA" id="ARBA00023040"/>
    </source>
</evidence>
<dbReference type="PROSITE" id="PS50262">
    <property type="entry name" value="G_PROTEIN_RECEP_F1_2"/>
    <property type="match status" value="1"/>
</dbReference>
<feature type="transmembrane region" description="Helical" evidence="9">
    <location>
        <begin position="91"/>
        <end position="112"/>
    </location>
</feature>
<dbReference type="InterPro" id="IPR017452">
    <property type="entry name" value="GPCR_Rhodpsn_7TM"/>
</dbReference>
<dbReference type="PRINTS" id="PR01157">
    <property type="entry name" value="P2YPURNOCPTR"/>
</dbReference>
<proteinExistence type="predicted"/>
<evidence type="ECO:0000256" key="9">
    <source>
        <dbReference type="SAM" id="Phobius"/>
    </source>
</evidence>
<reference evidence="11 12" key="1">
    <citation type="submission" date="2024-01" db="EMBL/GenBank/DDBJ databases">
        <authorList>
            <person name="Alioto T."/>
            <person name="Alioto T."/>
            <person name="Gomez Garrido J."/>
        </authorList>
    </citation>
    <scope>NUCLEOTIDE SEQUENCE [LARGE SCALE GENOMIC DNA]</scope>
</reference>
<dbReference type="GO" id="GO:0004930">
    <property type="term" value="F:G protein-coupled receptor activity"/>
    <property type="evidence" value="ECO:0007669"/>
    <property type="project" value="UniProtKB-KW"/>
</dbReference>
<dbReference type="Pfam" id="PF00001">
    <property type="entry name" value="7tm_1"/>
    <property type="match status" value="1"/>
</dbReference>
<dbReference type="PANTHER" id="PTHR24231:SF52">
    <property type="entry name" value="CYSTEINYL LEUKOTRIENE RECEPTOR 2-LIKE"/>
    <property type="match status" value="1"/>
</dbReference>
<feature type="domain" description="G-protein coupled receptors family 1 profile" evidence="10">
    <location>
        <begin position="70"/>
        <end position="331"/>
    </location>
</feature>
<comment type="caution">
    <text evidence="11">The sequence shown here is derived from an EMBL/GenBank/DDBJ whole genome shotgun (WGS) entry which is preliminary data.</text>
</comment>
<keyword evidence="5" id="KW-0297">G-protein coupled receptor</keyword>
<evidence type="ECO:0000256" key="3">
    <source>
        <dbReference type="ARBA" id="ARBA00022692"/>
    </source>
</evidence>
<feature type="transmembrane region" description="Helical" evidence="9">
    <location>
        <begin position="172"/>
        <end position="191"/>
    </location>
</feature>
<keyword evidence="6 9" id="KW-0472">Membrane</keyword>
<dbReference type="AlphaFoldDB" id="A0AAV1Q9W4"/>
<comment type="subcellular location">
    <subcellularLocation>
        <location evidence="1">Cell membrane</location>
        <topology evidence="1">Multi-pass membrane protein</topology>
    </subcellularLocation>
</comment>
<evidence type="ECO:0000256" key="7">
    <source>
        <dbReference type="ARBA" id="ARBA00023170"/>
    </source>
</evidence>
<evidence type="ECO:0000256" key="6">
    <source>
        <dbReference type="ARBA" id="ARBA00023136"/>
    </source>
</evidence>